<keyword evidence="1" id="KW-0812">Transmembrane</keyword>
<dbReference type="Proteomes" id="UP000383122">
    <property type="component" value="Unassembled WGS sequence"/>
</dbReference>
<feature type="transmembrane region" description="Helical" evidence="1">
    <location>
        <begin position="44"/>
        <end position="64"/>
    </location>
</feature>
<dbReference type="EMBL" id="CABPSP010000013">
    <property type="protein sequence ID" value="VVE71577.1"/>
    <property type="molecule type" value="Genomic_DNA"/>
</dbReference>
<evidence type="ECO:0000313" key="2">
    <source>
        <dbReference type="EMBL" id="VVE71577.1"/>
    </source>
</evidence>
<gene>
    <name evidence="2" type="ORF">PAN31117_04101</name>
</gene>
<dbReference type="AlphaFoldDB" id="A0A5E5AES8"/>
<keyword evidence="1" id="KW-1133">Transmembrane helix</keyword>
<proteinExistence type="predicted"/>
<sequence>MVRSRYAEYHMENALANRFVWHAAQLGWILGALAETTAGNGWSATGCLLVTFFIFLAGWLGDFLDADKA</sequence>
<organism evidence="2 3">
    <name type="scientific">Pandoraea anapnoica</name>
    <dbReference type="NCBI Taxonomy" id="2508301"/>
    <lineage>
        <taxon>Bacteria</taxon>
        <taxon>Pseudomonadati</taxon>
        <taxon>Pseudomonadota</taxon>
        <taxon>Betaproteobacteria</taxon>
        <taxon>Burkholderiales</taxon>
        <taxon>Burkholderiaceae</taxon>
        <taxon>Pandoraea</taxon>
    </lineage>
</organism>
<name>A0A5E5AES8_9BURK</name>
<keyword evidence="1" id="KW-0472">Membrane</keyword>
<reference evidence="2 3" key="1">
    <citation type="submission" date="2019-08" db="EMBL/GenBank/DDBJ databases">
        <authorList>
            <person name="Peeters C."/>
        </authorList>
    </citation>
    <scope>NUCLEOTIDE SEQUENCE [LARGE SCALE GENOMIC DNA]</scope>
    <source>
        <strain evidence="2 3">LMG 31117</strain>
    </source>
</reference>
<evidence type="ECO:0000313" key="3">
    <source>
        <dbReference type="Proteomes" id="UP000383122"/>
    </source>
</evidence>
<keyword evidence="3" id="KW-1185">Reference proteome</keyword>
<accession>A0A5E5AES8</accession>
<evidence type="ECO:0000256" key="1">
    <source>
        <dbReference type="SAM" id="Phobius"/>
    </source>
</evidence>
<protein>
    <submittedName>
        <fullName evidence="2">Uncharacterized protein</fullName>
    </submittedName>
</protein>